<dbReference type="GO" id="GO:0005524">
    <property type="term" value="F:ATP binding"/>
    <property type="evidence" value="ECO:0007669"/>
    <property type="project" value="UniProtKB-KW"/>
</dbReference>
<evidence type="ECO:0000256" key="1">
    <source>
        <dbReference type="ARBA" id="ARBA00022679"/>
    </source>
</evidence>
<proteinExistence type="predicted"/>
<gene>
    <name evidence="7" type="ORF">C7446_0683</name>
</gene>
<keyword evidence="8" id="KW-1185">Reference proteome</keyword>
<dbReference type="GO" id="GO:0051731">
    <property type="term" value="F:polynucleotide 5'-hydroxyl-kinase activity"/>
    <property type="evidence" value="ECO:0007669"/>
    <property type="project" value="InterPro"/>
</dbReference>
<evidence type="ECO:0000256" key="4">
    <source>
        <dbReference type="ARBA" id="ARBA00022840"/>
    </source>
</evidence>
<dbReference type="InterPro" id="IPR032319">
    <property type="entry name" value="CLP1_P"/>
</dbReference>
<organism evidence="7 8">
    <name type="scientific">Kushneria sinocarnis</name>
    <dbReference type="NCBI Taxonomy" id="595502"/>
    <lineage>
        <taxon>Bacteria</taxon>
        <taxon>Pseudomonadati</taxon>
        <taxon>Pseudomonadota</taxon>
        <taxon>Gammaproteobacteria</taxon>
        <taxon>Oceanospirillales</taxon>
        <taxon>Halomonadaceae</taxon>
        <taxon>Kushneria</taxon>
    </lineage>
</organism>
<dbReference type="InterPro" id="IPR045116">
    <property type="entry name" value="Clp1/Grc3"/>
</dbReference>
<dbReference type="Gene3D" id="3.40.50.300">
    <property type="entry name" value="P-loop containing nucleotide triphosphate hydrolases"/>
    <property type="match status" value="1"/>
</dbReference>
<evidence type="ECO:0000256" key="5">
    <source>
        <dbReference type="SAM" id="MobiDB-lite"/>
    </source>
</evidence>
<comment type="caution">
    <text evidence="7">The sequence shown here is derived from an EMBL/GenBank/DDBJ whole genome shotgun (WGS) entry which is preliminary data.</text>
</comment>
<sequence>MRPDETGIDLPAAWERAIAHILGHGGGRVVVLGAVDTGKSTFCRALMAAAARAGCTHELVDTDPGQKMVGPPATLTRSRLDAPDCLARLAFVGTPSAAEALKGVRRALPGLLKHNRASLTVVNTSGLLGGRGRALKASVIDAVHPQLIVALGDDPALDAILQGHARFPVLRLAASPHARRRGRGERRRARIEAFRRYLATAETRELTLGRLRVAGHQTLSRRQLVGLIDRRREEAMGVVEGVTKTGRARVLTPASAGDIGLIRPGALWLSEAFEERREPPGDDPASGPGSRP</sequence>
<evidence type="ECO:0000259" key="6">
    <source>
        <dbReference type="Pfam" id="PF16575"/>
    </source>
</evidence>
<feature type="compositionally biased region" description="Low complexity" evidence="5">
    <location>
        <begin position="283"/>
        <end position="292"/>
    </location>
</feature>
<name>A0A420WZI7_9GAMM</name>
<feature type="domain" description="Clp1 P-loop" evidence="6">
    <location>
        <begin position="33"/>
        <end position="199"/>
    </location>
</feature>
<evidence type="ECO:0000256" key="2">
    <source>
        <dbReference type="ARBA" id="ARBA00022741"/>
    </source>
</evidence>
<reference evidence="7 8" key="1">
    <citation type="submission" date="2018-10" db="EMBL/GenBank/DDBJ databases">
        <title>Genomic Encyclopedia of Type Strains, Phase IV (KMG-IV): sequencing the most valuable type-strain genomes for metagenomic binning, comparative biology and taxonomic classification.</title>
        <authorList>
            <person name="Goeker M."/>
        </authorList>
    </citation>
    <scope>NUCLEOTIDE SEQUENCE [LARGE SCALE GENOMIC DNA]</scope>
    <source>
        <strain evidence="7 8">DSM 23229</strain>
    </source>
</reference>
<protein>
    <submittedName>
        <fullName evidence="7">Polynucleotide 5'-hydroxyl-kinase GRC3/NOL9</fullName>
    </submittedName>
</protein>
<evidence type="ECO:0000313" key="8">
    <source>
        <dbReference type="Proteomes" id="UP000281975"/>
    </source>
</evidence>
<feature type="region of interest" description="Disordered" evidence="5">
    <location>
        <begin position="272"/>
        <end position="292"/>
    </location>
</feature>
<dbReference type="GO" id="GO:0006396">
    <property type="term" value="P:RNA processing"/>
    <property type="evidence" value="ECO:0007669"/>
    <property type="project" value="InterPro"/>
</dbReference>
<dbReference type="InterPro" id="IPR027417">
    <property type="entry name" value="P-loop_NTPase"/>
</dbReference>
<dbReference type="PANTHER" id="PTHR12755">
    <property type="entry name" value="CLEAVAGE/POLYADENYLATION FACTOR IA SUBUNIT CLP1P"/>
    <property type="match status" value="1"/>
</dbReference>
<accession>A0A420WZI7</accession>
<evidence type="ECO:0000256" key="3">
    <source>
        <dbReference type="ARBA" id="ARBA00022777"/>
    </source>
</evidence>
<dbReference type="RefSeq" id="WP_170149992.1">
    <property type="nucleotide sequence ID" value="NZ_RBIN01000002.1"/>
</dbReference>
<keyword evidence="1" id="KW-0808">Transferase</keyword>
<dbReference type="SUPFAM" id="SSF52540">
    <property type="entry name" value="P-loop containing nucleoside triphosphate hydrolases"/>
    <property type="match status" value="1"/>
</dbReference>
<dbReference type="AlphaFoldDB" id="A0A420WZI7"/>
<keyword evidence="2" id="KW-0547">Nucleotide-binding</keyword>
<dbReference type="Pfam" id="PF16575">
    <property type="entry name" value="CLP1_P"/>
    <property type="match status" value="1"/>
</dbReference>
<dbReference type="EMBL" id="RBIN01000002">
    <property type="protein sequence ID" value="RKR06690.1"/>
    <property type="molecule type" value="Genomic_DNA"/>
</dbReference>
<keyword evidence="3 7" id="KW-0418">Kinase</keyword>
<evidence type="ECO:0000313" key="7">
    <source>
        <dbReference type="EMBL" id="RKR06690.1"/>
    </source>
</evidence>
<keyword evidence="4" id="KW-0067">ATP-binding</keyword>
<dbReference type="PANTHER" id="PTHR12755:SF3">
    <property type="entry name" value="POLYNUCLEOTIDE 5'-HYDROXYL-KINASE NOL9"/>
    <property type="match status" value="1"/>
</dbReference>
<dbReference type="Proteomes" id="UP000281975">
    <property type="component" value="Unassembled WGS sequence"/>
</dbReference>